<feature type="region of interest" description="Disordered" evidence="1">
    <location>
        <begin position="659"/>
        <end position="755"/>
    </location>
</feature>
<dbReference type="OrthoDB" id="2149705at2759"/>
<feature type="region of interest" description="Disordered" evidence="1">
    <location>
        <begin position="1"/>
        <end position="269"/>
    </location>
</feature>
<accession>A0A3N2PPS7</accession>
<dbReference type="RefSeq" id="XP_028464315.1">
    <property type="nucleotide sequence ID" value="XM_028607337.1"/>
</dbReference>
<reference evidence="2 3" key="1">
    <citation type="journal article" date="2018" name="Mol. Ecol.">
        <title>The obligate alkalophilic soda-lake fungus Sodiomyces alkalinus has shifted to a protein diet.</title>
        <authorList>
            <person name="Grum-Grzhimaylo A.A."/>
            <person name="Falkoski D.L."/>
            <person name="van den Heuvel J."/>
            <person name="Valero-Jimenez C.A."/>
            <person name="Min B."/>
            <person name="Choi I.G."/>
            <person name="Lipzen A."/>
            <person name="Daum C.G."/>
            <person name="Aanen D.K."/>
            <person name="Tsang A."/>
            <person name="Henrissat B."/>
            <person name="Bilanenko E.N."/>
            <person name="de Vries R.P."/>
            <person name="van Kan J.A.L."/>
            <person name="Grigoriev I.V."/>
            <person name="Debets A.J.M."/>
        </authorList>
    </citation>
    <scope>NUCLEOTIDE SEQUENCE [LARGE SCALE GENOMIC DNA]</scope>
    <source>
        <strain evidence="2 3">F11</strain>
    </source>
</reference>
<sequence length="801" mass="88798">MAPQTRARGQPAPERVYHSSPAPTQQQLRFAPRRKIVRRYGRNTNTPRRQQLGDRGIERDGGPQPGKRDSSPDQSTLTQMGWAQTTVVPDELEDHTAPSTRRSKRRKTEGDCPSPSPKSKYHTQTLTQMSSSHPEWSFSKLDNAKAQIEDSEEENLDIVFGDDAQENMTGGNRTRTPSVVPQTPTNKRVRLEIPSSLDSPITPMLARYSQVPNRSPLKDKSTNVMSPLPKLSTTPKRPRTLVIEDSYATTVTKSPASSVGNQPINKRPTPTAKTVRFVTPHAAELKQEPGFSQAPASLVLGEASASVDEFEVATEAPESPSPLRRRKVSERVIADSEDEYDNLDETDDQEDGEEDYGNVGEETQLLVHGLLASSEKETSASACQENSPNHTTGPPHQRITGPCKCNELDTVQLSPPRRFLRSTRKNAPACAQESTRDDDFETTPTQAKAPVATQGLESQRIPLSAIHAMGPQTDRSDIFISIHPEHVDQIVSGKKNHEFRSYRIPAVVTRMWIYVTAPVSELRYMARISAAKQPGEIKDEEGLGNAEFNRRRSGAAFAYELLEVYRLNNPASLDEMKEHGWLAGPPQKYNYVPPAVVGHLMANLRCSLSDREEDEDDVDRQSIVANESGADMPSSQLESHGPTETATISKEVTKQIMSEATQHRSSQEELTIVPSSQDDVPRSHSSPRPQITGLPPPARLPNTTPRHTVCPSQATTVSQLSTQESPFPRPVPRPMRHSSSSLFLQDTEDDDSPIQLPPADFQLHSSQLLTKSQMLPESLMREDDEVEEAVDIVYDSEREEG</sequence>
<dbReference type="Proteomes" id="UP000272025">
    <property type="component" value="Unassembled WGS sequence"/>
</dbReference>
<organism evidence="2 3">
    <name type="scientific">Sodiomyces alkalinus (strain CBS 110278 / VKM F-3762 / F11)</name>
    <name type="common">Alkaliphilic filamentous fungus</name>
    <dbReference type="NCBI Taxonomy" id="1314773"/>
    <lineage>
        <taxon>Eukaryota</taxon>
        <taxon>Fungi</taxon>
        <taxon>Dikarya</taxon>
        <taxon>Ascomycota</taxon>
        <taxon>Pezizomycotina</taxon>
        <taxon>Sordariomycetes</taxon>
        <taxon>Hypocreomycetidae</taxon>
        <taxon>Glomerellales</taxon>
        <taxon>Plectosphaerellaceae</taxon>
        <taxon>Sodiomyces</taxon>
    </lineage>
</organism>
<proteinExistence type="predicted"/>
<dbReference type="InterPro" id="IPR015947">
    <property type="entry name" value="PUA-like_sf"/>
</dbReference>
<keyword evidence="3" id="KW-1185">Reference proteome</keyword>
<feature type="compositionally biased region" description="Basic and acidic residues" evidence="1">
    <location>
        <begin position="51"/>
        <end position="71"/>
    </location>
</feature>
<evidence type="ECO:0000256" key="1">
    <source>
        <dbReference type="SAM" id="MobiDB-lite"/>
    </source>
</evidence>
<feature type="compositionally biased region" description="Polar residues" evidence="1">
    <location>
        <begin position="166"/>
        <end position="186"/>
    </location>
</feature>
<dbReference type="EMBL" id="ML119059">
    <property type="protein sequence ID" value="ROT36509.1"/>
    <property type="molecule type" value="Genomic_DNA"/>
</dbReference>
<feature type="region of interest" description="Disordered" evidence="1">
    <location>
        <begin position="376"/>
        <end position="455"/>
    </location>
</feature>
<gene>
    <name evidence="2" type="ORF">SODALDRAFT_220851</name>
</gene>
<feature type="compositionally biased region" description="Basic residues" evidence="1">
    <location>
        <begin position="31"/>
        <end position="41"/>
    </location>
</feature>
<feature type="region of interest" description="Disordered" evidence="1">
    <location>
        <begin position="310"/>
        <end position="356"/>
    </location>
</feature>
<dbReference type="AlphaFoldDB" id="A0A3N2PPS7"/>
<evidence type="ECO:0000313" key="2">
    <source>
        <dbReference type="EMBL" id="ROT36509.1"/>
    </source>
</evidence>
<feature type="compositionally biased region" description="Polar residues" evidence="1">
    <location>
        <begin position="247"/>
        <end position="264"/>
    </location>
</feature>
<feature type="compositionally biased region" description="Polar residues" evidence="1">
    <location>
        <begin position="72"/>
        <end position="87"/>
    </location>
</feature>
<name>A0A3N2PPS7_SODAK</name>
<feature type="compositionally biased region" description="Polar residues" evidence="1">
    <location>
        <begin position="633"/>
        <end position="645"/>
    </location>
</feature>
<feature type="compositionally biased region" description="Polar residues" evidence="1">
    <location>
        <begin position="701"/>
        <end position="725"/>
    </location>
</feature>
<feature type="compositionally biased region" description="Polar residues" evidence="1">
    <location>
        <begin position="673"/>
        <end position="689"/>
    </location>
</feature>
<evidence type="ECO:0000313" key="3">
    <source>
        <dbReference type="Proteomes" id="UP000272025"/>
    </source>
</evidence>
<dbReference type="GeneID" id="39575815"/>
<dbReference type="SUPFAM" id="SSF88697">
    <property type="entry name" value="PUA domain-like"/>
    <property type="match status" value="1"/>
</dbReference>
<feature type="compositionally biased region" description="Polar residues" evidence="1">
    <location>
        <begin position="379"/>
        <end position="394"/>
    </location>
</feature>
<feature type="region of interest" description="Disordered" evidence="1">
    <location>
        <begin position="626"/>
        <end position="645"/>
    </location>
</feature>
<feature type="compositionally biased region" description="Polar residues" evidence="1">
    <location>
        <begin position="122"/>
        <end position="134"/>
    </location>
</feature>
<protein>
    <submittedName>
        <fullName evidence="2">Uncharacterized protein</fullName>
    </submittedName>
</protein>
<feature type="compositionally biased region" description="Acidic residues" evidence="1">
    <location>
        <begin position="335"/>
        <end position="356"/>
    </location>
</feature>